<dbReference type="EMBL" id="SPVF01000122">
    <property type="protein sequence ID" value="TFW21252.1"/>
    <property type="molecule type" value="Genomic_DNA"/>
</dbReference>
<dbReference type="GO" id="GO:0003700">
    <property type="term" value="F:DNA-binding transcription factor activity"/>
    <property type="evidence" value="ECO:0007669"/>
    <property type="project" value="InterPro"/>
</dbReference>
<reference evidence="6 7" key="1">
    <citation type="submission" date="2019-03" db="EMBL/GenBank/DDBJ databases">
        <title>Draft Genome Sequence of Massilia arenosa sp. nov., a Novel Massilia Species Isolated from a Sandy-loam Maize Soil.</title>
        <authorList>
            <person name="Raths R."/>
            <person name="Peta V."/>
            <person name="Bucking H."/>
        </authorList>
    </citation>
    <scope>NUCLEOTIDE SEQUENCE [LARGE SCALE GENOMIC DNA]</scope>
    <source>
        <strain evidence="6 7">MC02</strain>
    </source>
</reference>
<evidence type="ECO:0000256" key="4">
    <source>
        <dbReference type="ARBA" id="ARBA00023163"/>
    </source>
</evidence>
<dbReference type="GO" id="GO:0043565">
    <property type="term" value="F:sequence-specific DNA binding"/>
    <property type="evidence" value="ECO:0007669"/>
    <property type="project" value="TreeGrafter"/>
</dbReference>
<keyword evidence="3" id="KW-0238">DNA-binding</keyword>
<dbReference type="RefSeq" id="WP_135206916.1">
    <property type="nucleotide sequence ID" value="NZ_SPVF01000122.1"/>
</dbReference>
<keyword evidence="2" id="KW-0805">Transcription regulation</keyword>
<evidence type="ECO:0000313" key="7">
    <source>
        <dbReference type="Proteomes" id="UP000298438"/>
    </source>
</evidence>
<dbReference type="Proteomes" id="UP000298438">
    <property type="component" value="Unassembled WGS sequence"/>
</dbReference>
<dbReference type="CDD" id="cd08422">
    <property type="entry name" value="PBP2_CrgA_like"/>
    <property type="match status" value="1"/>
</dbReference>
<comment type="caution">
    <text evidence="6">The sequence shown here is derived from an EMBL/GenBank/DDBJ whole genome shotgun (WGS) entry which is preliminary data.</text>
</comment>
<dbReference type="PROSITE" id="PS50931">
    <property type="entry name" value="HTH_LYSR"/>
    <property type="match status" value="1"/>
</dbReference>
<gene>
    <name evidence="6" type="ORF">E4L96_09190</name>
</gene>
<dbReference type="InterPro" id="IPR058163">
    <property type="entry name" value="LysR-type_TF_proteobact-type"/>
</dbReference>
<dbReference type="InterPro" id="IPR000847">
    <property type="entry name" value="LysR_HTH_N"/>
</dbReference>
<dbReference type="SUPFAM" id="SSF46785">
    <property type="entry name" value="Winged helix' DNA-binding domain"/>
    <property type="match status" value="1"/>
</dbReference>
<evidence type="ECO:0000313" key="6">
    <source>
        <dbReference type="EMBL" id="TFW21252.1"/>
    </source>
</evidence>
<organism evidence="6 7">
    <name type="scientific">Zemynaea arenosa</name>
    <dbReference type="NCBI Taxonomy" id="2561931"/>
    <lineage>
        <taxon>Bacteria</taxon>
        <taxon>Pseudomonadati</taxon>
        <taxon>Pseudomonadota</taxon>
        <taxon>Betaproteobacteria</taxon>
        <taxon>Burkholderiales</taxon>
        <taxon>Oxalobacteraceae</taxon>
        <taxon>Telluria group</taxon>
        <taxon>Zemynaea</taxon>
    </lineage>
</organism>
<dbReference type="OrthoDB" id="9786526at2"/>
<evidence type="ECO:0000256" key="2">
    <source>
        <dbReference type="ARBA" id="ARBA00023015"/>
    </source>
</evidence>
<protein>
    <submittedName>
        <fullName evidence="6">LysR family transcriptional regulator</fullName>
    </submittedName>
</protein>
<dbReference type="Pfam" id="PF03466">
    <property type="entry name" value="LysR_substrate"/>
    <property type="match status" value="1"/>
</dbReference>
<keyword evidence="7" id="KW-1185">Reference proteome</keyword>
<dbReference type="SUPFAM" id="SSF53850">
    <property type="entry name" value="Periplasmic binding protein-like II"/>
    <property type="match status" value="1"/>
</dbReference>
<proteinExistence type="inferred from homology"/>
<evidence type="ECO:0000259" key="5">
    <source>
        <dbReference type="PROSITE" id="PS50931"/>
    </source>
</evidence>
<dbReference type="Pfam" id="PF00126">
    <property type="entry name" value="HTH_1"/>
    <property type="match status" value="1"/>
</dbReference>
<comment type="similarity">
    <text evidence="1">Belongs to the LysR transcriptional regulatory family.</text>
</comment>
<keyword evidence="4" id="KW-0804">Transcription</keyword>
<dbReference type="Gene3D" id="1.10.10.10">
    <property type="entry name" value="Winged helix-like DNA-binding domain superfamily/Winged helix DNA-binding domain"/>
    <property type="match status" value="1"/>
</dbReference>
<dbReference type="AlphaFoldDB" id="A0A4Y9SE77"/>
<evidence type="ECO:0000256" key="1">
    <source>
        <dbReference type="ARBA" id="ARBA00009437"/>
    </source>
</evidence>
<dbReference type="InterPro" id="IPR036390">
    <property type="entry name" value="WH_DNA-bd_sf"/>
</dbReference>
<dbReference type="Gene3D" id="3.40.190.290">
    <property type="match status" value="1"/>
</dbReference>
<name>A0A4Y9SE77_9BURK</name>
<dbReference type="InterPro" id="IPR005119">
    <property type="entry name" value="LysR_subst-bd"/>
</dbReference>
<dbReference type="InterPro" id="IPR036388">
    <property type="entry name" value="WH-like_DNA-bd_sf"/>
</dbReference>
<feature type="domain" description="HTH lysR-type" evidence="5">
    <location>
        <begin position="7"/>
        <end position="64"/>
    </location>
</feature>
<dbReference type="PANTHER" id="PTHR30537">
    <property type="entry name" value="HTH-TYPE TRANSCRIPTIONAL REGULATOR"/>
    <property type="match status" value="1"/>
</dbReference>
<dbReference type="PANTHER" id="PTHR30537:SF66">
    <property type="entry name" value="IRON-REGULATED VIRULENCE REGULATORY PROTEIN IRGB"/>
    <property type="match status" value="1"/>
</dbReference>
<evidence type="ECO:0000256" key="3">
    <source>
        <dbReference type="ARBA" id="ARBA00023125"/>
    </source>
</evidence>
<sequence>MPDVSTLNLNRLVIFVHVVEAGTLTAAANRLGIAKTVVSAHMQKLEAEVGAALLVRTTRRLALTEAGETFYEACRRIVSDTQAALEAAALNTAEPRGTLRVTAPIDYGASIVAPVAVELRKRYPALRIELLTADHVQDLIAENIDVAIRVGRLADSGHRAVKIGSFSEWLVAAPEFLRRHRPAEPEDLRALPLVALAVLPQPDTWTFRRDATQRTIHFETPLSATTAHAVRLAALAGGGLAVLPDFACVADVKAKRLVRVLPEWKLPGGGIHAVFPDLRYRPQKTRVFIEALRARVGA</sequence>
<dbReference type="GO" id="GO:0006351">
    <property type="term" value="P:DNA-templated transcription"/>
    <property type="evidence" value="ECO:0007669"/>
    <property type="project" value="TreeGrafter"/>
</dbReference>
<accession>A0A4Y9SE77</accession>
<dbReference type="FunFam" id="1.10.10.10:FF:000001">
    <property type="entry name" value="LysR family transcriptional regulator"/>
    <property type="match status" value="1"/>
</dbReference>